<evidence type="ECO:0000256" key="4">
    <source>
        <dbReference type="ARBA" id="ARBA00022519"/>
    </source>
</evidence>
<evidence type="ECO:0000256" key="6">
    <source>
        <dbReference type="ARBA" id="ARBA00022989"/>
    </source>
</evidence>
<feature type="transmembrane region" description="Helical" evidence="8">
    <location>
        <begin position="98"/>
        <end position="120"/>
    </location>
</feature>
<keyword evidence="6 8" id="KW-1133">Transmembrane helix</keyword>
<dbReference type="PANTHER" id="PTHR43357:SF4">
    <property type="entry name" value="INNER MEMBRANE ABC TRANSPORTER PERMEASE PROTEIN YDCV"/>
    <property type="match status" value="1"/>
</dbReference>
<feature type="transmembrane region" description="Helical" evidence="8">
    <location>
        <begin position="12"/>
        <end position="37"/>
    </location>
</feature>
<dbReference type="Gene3D" id="1.10.3720.10">
    <property type="entry name" value="MetI-like"/>
    <property type="match status" value="1"/>
</dbReference>
<keyword evidence="2 8" id="KW-0813">Transport</keyword>
<evidence type="ECO:0000256" key="3">
    <source>
        <dbReference type="ARBA" id="ARBA00022475"/>
    </source>
</evidence>
<feature type="transmembrane region" description="Helical" evidence="8">
    <location>
        <begin position="132"/>
        <end position="154"/>
    </location>
</feature>
<comment type="similarity">
    <text evidence="8">Belongs to the binding-protein-dependent transport system permease family.</text>
</comment>
<dbReference type="SUPFAM" id="SSF161098">
    <property type="entry name" value="MetI-like"/>
    <property type="match status" value="1"/>
</dbReference>
<dbReference type="EMBL" id="CP015243">
    <property type="protein sequence ID" value="ANF59172.1"/>
    <property type="molecule type" value="Genomic_DNA"/>
</dbReference>
<name>A0A172YJ29_9GAMM</name>
<dbReference type="GO" id="GO:0005886">
    <property type="term" value="C:plasma membrane"/>
    <property type="evidence" value="ECO:0007669"/>
    <property type="project" value="UniProtKB-SubCell"/>
</dbReference>
<keyword evidence="5 8" id="KW-0812">Transmembrane</keyword>
<proteinExistence type="inferred from homology"/>
<keyword evidence="4" id="KW-0997">Cell inner membrane</keyword>
<keyword evidence="11" id="KW-1185">Reference proteome</keyword>
<feature type="transmembrane region" description="Helical" evidence="8">
    <location>
        <begin position="187"/>
        <end position="212"/>
    </location>
</feature>
<dbReference type="PROSITE" id="PS50928">
    <property type="entry name" value="ABC_TM1"/>
    <property type="match status" value="1"/>
</dbReference>
<feature type="domain" description="ABC transmembrane type-1" evidence="9">
    <location>
        <begin position="63"/>
        <end position="251"/>
    </location>
</feature>
<dbReference type="RefSeq" id="WP_064124018.1">
    <property type="nucleotide sequence ID" value="NZ_CP015243.1"/>
</dbReference>
<dbReference type="PANTHER" id="PTHR43357">
    <property type="entry name" value="INNER MEMBRANE ABC TRANSPORTER PERMEASE PROTEIN YDCV"/>
    <property type="match status" value="1"/>
</dbReference>
<reference evidence="10 11" key="1">
    <citation type="submission" date="2016-04" db="EMBL/GenBank/DDBJ databases">
        <title>Complete Genome Sequence of Halotalea alkalilenta IHB B 13600.</title>
        <authorList>
            <person name="Swarnkar M.K."/>
            <person name="Sharma A."/>
            <person name="Kaushal K."/>
            <person name="Soni R."/>
            <person name="Rana S."/>
            <person name="Singh A.K."/>
            <person name="Gulati A."/>
        </authorList>
    </citation>
    <scope>NUCLEOTIDE SEQUENCE [LARGE SCALE GENOMIC DNA]</scope>
    <source>
        <strain evidence="10 11">IHB B 13600</strain>
    </source>
</reference>
<evidence type="ECO:0000259" key="9">
    <source>
        <dbReference type="PROSITE" id="PS50928"/>
    </source>
</evidence>
<comment type="subcellular location">
    <subcellularLocation>
        <location evidence="1">Cell inner membrane</location>
        <topology evidence="1">Multi-pass membrane protein</topology>
    </subcellularLocation>
    <subcellularLocation>
        <location evidence="8">Cell membrane</location>
        <topology evidence="8">Multi-pass membrane protein</topology>
    </subcellularLocation>
</comment>
<keyword evidence="3" id="KW-1003">Cell membrane</keyword>
<evidence type="ECO:0000256" key="5">
    <source>
        <dbReference type="ARBA" id="ARBA00022692"/>
    </source>
</evidence>
<protein>
    <submittedName>
        <fullName evidence="10">ABC transporter permease</fullName>
    </submittedName>
</protein>
<evidence type="ECO:0000313" key="10">
    <source>
        <dbReference type="EMBL" id="ANF59172.1"/>
    </source>
</evidence>
<organism evidence="10 11">
    <name type="scientific">Halotalea alkalilenta</name>
    <dbReference type="NCBI Taxonomy" id="376489"/>
    <lineage>
        <taxon>Bacteria</taxon>
        <taxon>Pseudomonadati</taxon>
        <taxon>Pseudomonadota</taxon>
        <taxon>Gammaproteobacteria</taxon>
        <taxon>Oceanospirillales</taxon>
        <taxon>Halomonadaceae</taxon>
        <taxon>Halotalea</taxon>
    </lineage>
</organism>
<evidence type="ECO:0000313" key="11">
    <source>
        <dbReference type="Proteomes" id="UP000077875"/>
    </source>
</evidence>
<feature type="transmembrane region" description="Helical" evidence="8">
    <location>
        <begin position="232"/>
        <end position="254"/>
    </location>
</feature>
<dbReference type="Proteomes" id="UP000077875">
    <property type="component" value="Chromosome"/>
</dbReference>
<evidence type="ECO:0000256" key="7">
    <source>
        <dbReference type="ARBA" id="ARBA00023136"/>
    </source>
</evidence>
<dbReference type="STRING" id="376489.A5892_18310"/>
<dbReference type="AlphaFoldDB" id="A0A172YJ29"/>
<evidence type="ECO:0000256" key="1">
    <source>
        <dbReference type="ARBA" id="ARBA00004429"/>
    </source>
</evidence>
<dbReference type="GO" id="GO:0055085">
    <property type="term" value="P:transmembrane transport"/>
    <property type="evidence" value="ECO:0007669"/>
    <property type="project" value="InterPro"/>
</dbReference>
<dbReference type="InterPro" id="IPR000515">
    <property type="entry name" value="MetI-like"/>
</dbReference>
<dbReference type="InterPro" id="IPR035906">
    <property type="entry name" value="MetI-like_sf"/>
</dbReference>
<evidence type="ECO:0000256" key="2">
    <source>
        <dbReference type="ARBA" id="ARBA00022448"/>
    </source>
</evidence>
<gene>
    <name evidence="10" type="ORF">A5892_18310</name>
</gene>
<keyword evidence="7 8" id="KW-0472">Membrane</keyword>
<accession>A0A172YJ29</accession>
<dbReference type="KEGG" id="haa:A5892_18310"/>
<dbReference type="Pfam" id="PF00528">
    <property type="entry name" value="BPD_transp_1"/>
    <property type="match status" value="1"/>
</dbReference>
<sequence>MGRLAGFSLGLVSALILAFLIAPMVIVVILSFSSARFLRFPPPGLSLQWYQEFFSSYAWTSAATMSVGVAVAVTLLSLALGIPGAIGLMRGSFPGRRLVAAMILSPIIVPGIIVAIGLYYTYADYRLIGNPIALVVGHTCLAVPFVVITVANALNGVDPRLEQAARNLGASPFAAFRQVTFPLIRPGVLAGGIFAFATSFDELLIALFVSGSDAVTLPRRMWDQIRYQLEPTIAAASSLLIVVTLGLMIVAELLRRRTERLRTQEQERT</sequence>
<feature type="transmembrane region" description="Helical" evidence="8">
    <location>
        <begin position="57"/>
        <end position="86"/>
    </location>
</feature>
<dbReference type="CDD" id="cd06261">
    <property type="entry name" value="TM_PBP2"/>
    <property type="match status" value="1"/>
</dbReference>
<evidence type="ECO:0000256" key="8">
    <source>
        <dbReference type="RuleBase" id="RU363032"/>
    </source>
</evidence>